<accession>A0A6J7XPM3</accession>
<gene>
    <name evidence="2" type="ORF">UFOVP162_13</name>
</gene>
<dbReference type="Gene3D" id="3.30.70.1790">
    <property type="entry name" value="RepB DNA-primase, N-terminal domain"/>
    <property type="match status" value="1"/>
</dbReference>
<dbReference type="Pfam" id="PF19263">
    <property type="entry name" value="DUF5906"/>
    <property type="match status" value="1"/>
</dbReference>
<name>A0A6J7XPM3_9CAUD</name>
<reference evidence="2" key="1">
    <citation type="submission" date="2020-05" db="EMBL/GenBank/DDBJ databases">
        <authorList>
            <person name="Chiriac C."/>
            <person name="Salcher M."/>
            <person name="Ghai R."/>
            <person name="Kavagutti S V."/>
        </authorList>
    </citation>
    <scope>NUCLEOTIDE SEQUENCE</scope>
</reference>
<sequence length="765" mass="84863">MNFLDYLANIAPEGETILFVRQKPILEKGELQFHMDGAIKCTWPAYLPNKWKADQAWYCNTGCFIIDRFKAGRPSARADNCERVAFLVLDDVGTKAKVPPIDPTWIMETSPGNYQYGYTFGLDDQPMKGDFSAAIVAIADAGYTDGGAINPVRNFRLPGSINLKPGRDRFESHLVEFHPEREFALPQICDALGVTPNPADTATVRRIRLTDDGGDDVLAWAASRGDLLERGNAAGWWGVVCPNSGEHSDGNPMGRYNPLNRAYCCLHAHCSEWGSEAYLEWVEQQGGPSRAHGLRDELLAAVMDGALSKLVPTPEFPDDAAEVIAAVEQRELGRIEKSQWYERFAYIQDDDAYFDMQDRRELSRGTFNALFRHIRCVSIRDQGGKRQVEASISFDENRQAKGAKALVGITYAAGGAVLVSREGLVYGNRWRDARPTPVPGDVGPWMRHLERMVPIDFEREHLLNALAHKVQYPGHKINHAILMGGSPGSGKDTLFAPFFWAIGGKGKANCSLVKSEDLSSQWGYALECEVMEIAELRQTEARDRRALENVLKPIIAAPPELLPVNRKGLHPYMALNRVFVVAFSNERAAISIPSEDRRWFCLWAEADRLPEAEAVSLWNWYEHRGGFAAVAAYLAARDVSAWNSSAPPPMTEAKAIMVEHGMSGAESFLVNMIRNRARAFAGGVIGAPFFAICDELQHFAPPGVKVVPPALMHALKEAGWIDMGRLASREYQTKKHVFCAPEIEAKLSRSELRRAIEKAPEGAGL</sequence>
<evidence type="ECO:0000313" key="2">
    <source>
        <dbReference type="EMBL" id="CAB5238205.1"/>
    </source>
</evidence>
<proteinExistence type="predicted"/>
<dbReference type="EMBL" id="LR798453">
    <property type="protein sequence ID" value="CAB5238205.1"/>
    <property type="molecule type" value="Genomic_DNA"/>
</dbReference>
<organism evidence="2">
    <name type="scientific">uncultured Caudovirales phage</name>
    <dbReference type="NCBI Taxonomy" id="2100421"/>
    <lineage>
        <taxon>Viruses</taxon>
        <taxon>Duplodnaviria</taxon>
        <taxon>Heunggongvirae</taxon>
        <taxon>Uroviricota</taxon>
        <taxon>Caudoviricetes</taxon>
        <taxon>Peduoviridae</taxon>
        <taxon>Maltschvirus</taxon>
        <taxon>Maltschvirus maltsch</taxon>
    </lineage>
</organism>
<evidence type="ECO:0000259" key="1">
    <source>
        <dbReference type="Pfam" id="PF19263"/>
    </source>
</evidence>
<feature type="domain" description="NrS-1 polymerase-like helicase" evidence="1">
    <location>
        <begin position="484"/>
        <end position="598"/>
    </location>
</feature>
<dbReference type="InterPro" id="IPR045455">
    <property type="entry name" value="NrS-1_pol-like_helicase"/>
</dbReference>
<protein>
    <recommendedName>
        <fullName evidence="1">NrS-1 polymerase-like helicase domain-containing protein</fullName>
    </recommendedName>
</protein>